<organism evidence="8 9">
    <name type="scientific">Oldenlandia corymbosa var. corymbosa</name>
    <dbReference type="NCBI Taxonomy" id="529605"/>
    <lineage>
        <taxon>Eukaryota</taxon>
        <taxon>Viridiplantae</taxon>
        <taxon>Streptophyta</taxon>
        <taxon>Embryophyta</taxon>
        <taxon>Tracheophyta</taxon>
        <taxon>Spermatophyta</taxon>
        <taxon>Magnoliopsida</taxon>
        <taxon>eudicotyledons</taxon>
        <taxon>Gunneridae</taxon>
        <taxon>Pentapetalae</taxon>
        <taxon>asterids</taxon>
        <taxon>lamiids</taxon>
        <taxon>Gentianales</taxon>
        <taxon>Rubiaceae</taxon>
        <taxon>Rubioideae</taxon>
        <taxon>Spermacoceae</taxon>
        <taxon>Hedyotis-Oldenlandia complex</taxon>
        <taxon>Oldenlandia</taxon>
    </lineage>
</organism>
<accession>A0AAV1D8V7</accession>
<protein>
    <submittedName>
        <fullName evidence="8">OLC1v1001781C1</fullName>
    </submittedName>
</protein>
<dbReference type="Pfam" id="PF14541">
    <property type="entry name" value="TAXi_C"/>
    <property type="match status" value="1"/>
</dbReference>
<dbReference type="SUPFAM" id="SSF50630">
    <property type="entry name" value="Acid proteases"/>
    <property type="match status" value="1"/>
</dbReference>
<feature type="signal peptide" evidence="6">
    <location>
        <begin position="1"/>
        <end position="30"/>
    </location>
</feature>
<dbReference type="InterPro" id="IPR032799">
    <property type="entry name" value="TAXi_C"/>
</dbReference>
<evidence type="ECO:0000313" key="9">
    <source>
        <dbReference type="Proteomes" id="UP001161247"/>
    </source>
</evidence>
<dbReference type="GO" id="GO:0004190">
    <property type="term" value="F:aspartic-type endopeptidase activity"/>
    <property type="evidence" value="ECO:0007669"/>
    <property type="project" value="UniProtKB-KW"/>
</dbReference>
<evidence type="ECO:0000313" key="8">
    <source>
        <dbReference type="EMBL" id="CAI9103318.1"/>
    </source>
</evidence>
<evidence type="ECO:0000256" key="5">
    <source>
        <dbReference type="ARBA" id="ARBA00023180"/>
    </source>
</evidence>
<gene>
    <name evidence="8" type="ORF">OLC1_LOCUS12518</name>
</gene>
<keyword evidence="9" id="KW-1185">Reference proteome</keyword>
<dbReference type="CDD" id="cd05476">
    <property type="entry name" value="pepsin_A_like_plant"/>
    <property type="match status" value="1"/>
</dbReference>
<feature type="domain" description="Peptidase A1" evidence="7">
    <location>
        <begin position="87"/>
        <end position="424"/>
    </location>
</feature>
<feature type="chain" id="PRO_5043965083" evidence="6">
    <location>
        <begin position="31"/>
        <end position="432"/>
    </location>
</feature>
<dbReference type="InterPro" id="IPR034161">
    <property type="entry name" value="Pepsin-like_plant"/>
</dbReference>
<dbReference type="Proteomes" id="UP001161247">
    <property type="component" value="Chromosome 4"/>
</dbReference>
<dbReference type="InterPro" id="IPR033121">
    <property type="entry name" value="PEPTIDASE_A1"/>
</dbReference>
<keyword evidence="3" id="KW-0064">Aspartyl protease</keyword>
<evidence type="ECO:0000256" key="4">
    <source>
        <dbReference type="ARBA" id="ARBA00022801"/>
    </source>
</evidence>
<evidence type="ECO:0000259" key="7">
    <source>
        <dbReference type="PROSITE" id="PS51767"/>
    </source>
</evidence>
<name>A0AAV1D8V7_OLDCO</name>
<evidence type="ECO:0000256" key="2">
    <source>
        <dbReference type="ARBA" id="ARBA00022670"/>
    </source>
</evidence>
<dbReference type="GO" id="GO:0005576">
    <property type="term" value="C:extracellular region"/>
    <property type="evidence" value="ECO:0007669"/>
    <property type="project" value="TreeGrafter"/>
</dbReference>
<keyword evidence="2" id="KW-0645">Protease</keyword>
<evidence type="ECO:0000256" key="6">
    <source>
        <dbReference type="SAM" id="SignalP"/>
    </source>
</evidence>
<sequence>MLRNFVVMLQFFVLSVLFLPSPSLFFHVEAENTIDFSFDLIHRDSPESPLYNSSLTSYDHQRNAFQHSIDRMNYLVSTNVLPSGGGYLMKISYGTPSFETLALIDTGSFLSWTQCLPCIHCFTETVPLFDPKNSSTFEFIPCGSKECLETEQFTCDPKSKSNRCSYGILYGGGTIARGDVAVDTITLRSGSDQKNVSIPNFVFGCGNNNTGDFSAIGSGILGFGFGDQSFVSQLYTSIQGKFSYCLGVSTPEVSELGKLKLGPNDVFSSGAGVVSTTLLNLKNFYTVTLEGISVEGTSLGQYSNDIIIDSGTTVTFLPTVLYEDLQSTLKQKINSDELIVPDPLKSLGLCYSSLEGVSVPNVTIHLKGADLELNPVNTFVSTSISSICLAFAPTDDSGTLILGNRQQMNFWVGYDLDAKVVLFKPSDCTAEQ</sequence>
<proteinExistence type="inferred from homology"/>
<reference evidence="8" key="1">
    <citation type="submission" date="2023-03" db="EMBL/GenBank/DDBJ databases">
        <authorList>
            <person name="Julca I."/>
        </authorList>
    </citation>
    <scope>NUCLEOTIDE SEQUENCE</scope>
</reference>
<dbReference type="PANTHER" id="PTHR47967:SF66">
    <property type="entry name" value="ASPARTIC PROTEINASE CDR1-RELATED"/>
    <property type="match status" value="1"/>
</dbReference>
<evidence type="ECO:0000256" key="3">
    <source>
        <dbReference type="ARBA" id="ARBA00022750"/>
    </source>
</evidence>
<dbReference type="InterPro" id="IPR032861">
    <property type="entry name" value="TAXi_N"/>
</dbReference>
<dbReference type="GO" id="GO:0006508">
    <property type="term" value="P:proteolysis"/>
    <property type="evidence" value="ECO:0007669"/>
    <property type="project" value="UniProtKB-KW"/>
</dbReference>
<dbReference type="Gene3D" id="2.40.70.10">
    <property type="entry name" value="Acid Proteases"/>
    <property type="match status" value="2"/>
</dbReference>
<dbReference type="AlphaFoldDB" id="A0AAV1D8V7"/>
<keyword evidence="4" id="KW-0378">Hydrolase</keyword>
<dbReference type="Pfam" id="PF14543">
    <property type="entry name" value="TAXi_N"/>
    <property type="match status" value="1"/>
</dbReference>
<dbReference type="EMBL" id="OX459121">
    <property type="protein sequence ID" value="CAI9103318.1"/>
    <property type="molecule type" value="Genomic_DNA"/>
</dbReference>
<dbReference type="PROSITE" id="PS51767">
    <property type="entry name" value="PEPTIDASE_A1"/>
    <property type="match status" value="1"/>
</dbReference>
<dbReference type="InterPro" id="IPR021109">
    <property type="entry name" value="Peptidase_aspartic_dom_sf"/>
</dbReference>
<keyword evidence="5" id="KW-0325">Glycoprotein</keyword>
<evidence type="ECO:0000256" key="1">
    <source>
        <dbReference type="ARBA" id="ARBA00007447"/>
    </source>
</evidence>
<dbReference type="InterPro" id="IPR051708">
    <property type="entry name" value="Plant_Aspart_Prot_A1"/>
</dbReference>
<dbReference type="PANTHER" id="PTHR47967">
    <property type="entry name" value="OS07G0603500 PROTEIN-RELATED"/>
    <property type="match status" value="1"/>
</dbReference>
<comment type="similarity">
    <text evidence="1">Belongs to the peptidase A1 family.</text>
</comment>
<keyword evidence="6" id="KW-0732">Signal</keyword>